<dbReference type="Pfam" id="PF00226">
    <property type="entry name" value="DnaJ"/>
    <property type="match status" value="1"/>
</dbReference>
<feature type="domain" description="J" evidence="1">
    <location>
        <begin position="6"/>
        <end position="53"/>
    </location>
</feature>
<dbReference type="GO" id="GO:0044183">
    <property type="term" value="F:protein folding chaperone"/>
    <property type="evidence" value="ECO:0007669"/>
    <property type="project" value="TreeGrafter"/>
</dbReference>
<dbReference type="PRINTS" id="PR00625">
    <property type="entry name" value="JDOMAIN"/>
</dbReference>
<dbReference type="GO" id="GO:0005737">
    <property type="term" value="C:cytoplasm"/>
    <property type="evidence" value="ECO:0007669"/>
    <property type="project" value="TreeGrafter"/>
</dbReference>
<dbReference type="Proteomes" id="UP000230033">
    <property type="component" value="Unassembled WGS sequence"/>
</dbReference>
<dbReference type="CDD" id="cd06257">
    <property type="entry name" value="DnaJ"/>
    <property type="match status" value="1"/>
</dbReference>
<proteinExistence type="predicted"/>
<dbReference type="PANTHER" id="PTHR43948:SF10">
    <property type="entry name" value="MRJ, ISOFORM E"/>
    <property type="match status" value="1"/>
</dbReference>
<comment type="caution">
    <text evidence="2">The sequence shown here is derived from an EMBL/GenBank/DDBJ whole genome shotgun (WGS) entry which is preliminary data.</text>
</comment>
<dbReference type="GO" id="GO:0051087">
    <property type="term" value="F:protein-folding chaperone binding"/>
    <property type="evidence" value="ECO:0007669"/>
    <property type="project" value="TreeGrafter"/>
</dbReference>
<feature type="non-terminal residue" evidence="2">
    <location>
        <position position="53"/>
    </location>
</feature>
<sequence>MATQRDYYDVLGVSRNATGAELKKAYRKQALLWHPDRNKSAEAEQKFKDVNEA</sequence>
<organism evidence="2 3">
    <name type="scientific">Candidatus Shapirobacteria bacterium CG09_land_8_20_14_0_10_47_13</name>
    <dbReference type="NCBI Taxonomy" id="1974481"/>
    <lineage>
        <taxon>Bacteria</taxon>
        <taxon>Candidatus Shapironibacteriota</taxon>
    </lineage>
</organism>
<dbReference type="SUPFAM" id="SSF46565">
    <property type="entry name" value="Chaperone J-domain"/>
    <property type="match status" value="1"/>
</dbReference>
<dbReference type="Gene3D" id="1.10.287.110">
    <property type="entry name" value="DnaJ domain"/>
    <property type="match status" value="1"/>
</dbReference>
<dbReference type="AlphaFoldDB" id="A0A2H0WMK4"/>
<name>A0A2H0WMK4_9BACT</name>
<evidence type="ECO:0000313" key="3">
    <source>
        <dbReference type="Proteomes" id="UP000230033"/>
    </source>
</evidence>
<evidence type="ECO:0000259" key="1">
    <source>
        <dbReference type="PROSITE" id="PS50076"/>
    </source>
</evidence>
<gene>
    <name evidence="2" type="ORF">COT65_01805</name>
</gene>
<dbReference type="PROSITE" id="PS50076">
    <property type="entry name" value="DNAJ_2"/>
    <property type="match status" value="1"/>
</dbReference>
<dbReference type="GO" id="GO:0051082">
    <property type="term" value="F:unfolded protein binding"/>
    <property type="evidence" value="ECO:0007669"/>
    <property type="project" value="TreeGrafter"/>
</dbReference>
<dbReference type="PANTHER" id="PTHR43948">
    <property type="entry name" value="DNAJ HOMOLOG SUBFAMILY B"/>
    <property type="match status" value="1"/>
</dbReference>
<evidence type="ECO:0000313" key="2">
    <source>
        <dbReference type="EMBL" id="PIS13880.1"/>
    </source>
</evidence>
<reference evidence="3" key="1">
    <citation type="submission" date="2017-09" db="EMBL/GenBank/DDBJ databases">
        <title>Depth-based differentiation of microbial function through sediment-hosted aquifers and enrichment of novel symbionts in the deep terrestrial subsurface.</title>
        <authorList>
            <person name="Probst A.J."/>
            <person name="Ladd B."/>
            <person name="Jarett J.K."/>
            <person name="Geller-Mcgrath D.E."/>
            <person name="Sieber C.M.K."/>
            <person name="Emerson J.B."/>
            <person name="Anantharaman K."/>
            <person name="Thomas B.C."/>
            <person name="Malmstrom R."/>
            <person name="Stieglmeier M."/>
            <person name="Klingl A."/>
            <person name="Woyke T."/>
            <person name="Ryan C.M."/>
            <person name="Banfield J.F."/>
        </authorList>
    </citation>
    <scope>NUCLEOTIDE SEQUENCE [LARGE SCALE GENOMIC DNA]</scope>
</reference>
<accession>A0A2H0WMK4</accession>
<protein>
    <submittedName>
        <fullName evidence="2">Molecular chaperone DnaJ</fullName>
    </submittedName>
</protein>
<dbReference type="InterPro" id="IPR001623">
    <property type="entry name" value="DnaJ_domain"/>
</dbReference>
<dbReference type="InterPro" id="IPR036869">
    <property type="entry name" value="J_dom_sf"/>
</dbReference>
<dbReference type="EMBL" id="PEZJ01000022">
    <property type="protein sequence ID" value="PIS13880.1"/>
    <property type="molecule type" value="Genomic_DNA"/>
</dbReference>
<dbReference type="SMART" id="SM00271">
    <property type="entry name" value="DnaJ"/>
    <property type="match status" value="1"/>
</dbReference>